<feature type="region of interest" description="Disordered" evidence="1">
    <location>
        <begin position="139"/>
        <end position="173"/>
    </location>
</feature>
<dbReference type="Proteomes" id="UP001313282">
    <property type="component" value="Unassembled WGS sequence"/>
</dbReference>
<proteinExistence type="predicted"/>
<dbReference type="AlphaFoldDB" id="A0AAN8MT30"/>
<protein>
    <submittedName>
        <fullName evidence="3">Uncharacterized protein</fullName>
    </submittedName>
</protein>
<evidence type="ECO:0000256" key="1">
    <source>
        <dbReference type="SAM" id="MobiDB-lite"/>
    </source>
</evidence>
<gene>
    <name evidence="3" type="ORF">TWF718_009822</name>
</gene>
<accession>A0AAN8MT30</accession>
<feature type="compositionally biased region" description="Polar residues" evidence="1">
    <location>
        <begin position="147"/>
        <end position="165"/>
    </location>
</feature>
<evidence type="ECO:0000313" key="3">
    <source>
        <dbReference type="EMBL" id="KAK6337037.1"/>
    </source>
</evidence>
<keyword evidence="2" id="KW-0732">Signal</keyword>
<comment type="caution">
    <text evidence="3">The sequence shown here is derived from an EMBL/GenBank/DDBJ whole genome shotgun (WGS) entry which is preliminary data.</text>
</comment>
<reference evidence="3 4" key="1">
    <citation type="submission" date="2019-10" db="EMBL/GenBank/DDBJ databases">
        <authorList>
            <person name="Palmer J.M."/>
        </authorList>
    </citation>
    <scope>NUCLEOTIDE SEQUENCE [LARGE SCALE GENOMIC DNA]</scope>
    <source>
        <strain evidence="3 4">TWF718</strain>
    </source>
</reference>
<evidence type="ECO:0000313" key="4">
    <source>
        <dbReference type="Proteomes" id="UP001313282"/>
    </source>
</evidence>
<organism evidence="3 4">
    <name type="scientific">Orbilia javanica</name>
    <dbReference type="NCBI Taxonomy" id="47235"/>
    <lineage>
        <taxon>Eukaryota</taxon>
        <taxon>Fungi</taxon>
        <taxon>Dikarya</taxon>
        <taxon>Ascomycota</taxon>
        <taxon>Pezizomycotina</taxon>
        <taxon>Orbiliomycetes</taxon>
        <taxon>Orbiliales</taxon>
        <taxon>Orbiliaceae</taxon>
        <taxon>Orbilia</taxon>
    </lineage>
</organism>
<sequence>MKFSSCLLLISIFAASTATPSSPACPNQLEQSSPSLTNTQQTLYTGKFDSFITSLSEISWVKTFATALLPAVLNAHNTLESIEGDSFYGSTALIPLPEQSLNDLYEFIVSRKIHCHAAEGPRNLILSLVKIDEATGTGGESDFVESDPSSLSDEGKTQANSNMGSPKSPGDESLDPRTFFQFTNVDVLKILGAMVDSYNFQLQQLDAASKIIYSSHEKKLLKTQIDFWGEQAATSLLRLWHLFQAGEPYLREIEPWDSDDFENWVKVIEIQTGINYGEEPDLSPELGSENMYINNIL</sequence>
<evidence type="ECO:0000256" key="2">
    <source>
        <dbReference type="SAM" id="SignalP"/>
    </source>
</evidence>
<keyword evidence="4" id="KW-1185">Reference proteome</keyword>
<dbReference type="EMBL" id="JAVHNR010000007">
    <property type="protein sequence ID" value="KAK6337037.1"/>
    <property type="molecule type" value="Genomic_DNA"/>
</dbReference>
<name>A0AAN8MT30_9PEZI</name>
<feature type="chain" id="PRO_5043014574" evidence="2">
    <location>
        <begin position="19"/>
        <end position="297"/>
    </location>
</feature>
<feature type="signal peptide" evidence="2">
    <location>
        <begin position="1"/>
        <end position="18"/>
    </location>
</feature>